<dbReference type="PRINTS" id="PR00081">
    <property type="entry name" value="GDHRDH"/>
</dbReference>
<protein>
    <submittedName>
        <fullName evidence="5">Oxidoreductase</fullName>
    </submittedName>
</protein>
<evidence type="ECO:0000256" key="1">
    <source>
        <dbReference type="ARBA" id="ARBA00006484"/>
    </source>
</evidence>
<organism evidence="5 6">
    <name type="scientific">Shinella sedimenti</name>
    <dbReference type="NCBI Taxonomy" id="2919913"/>
    <lineage>
        <taxon>Bacteria</taxon>
        <taxon>Pseudomonadati</taxon>
        <taxon>Pseudomonadota</taxon>
        <taxon>Alphaproteobacteria</taxon>
        <taxon>Hyphomicrobiales</taxon>
        <taxon>Rhizobiaceae</taxon>
        <taxon>Shinella</taxon>
    </lineage>
</organism>
<feature type="domain" description="Ketoreductase" evidence="4">
    <location>
        <begin position="2"/>
        <end position="183"/>
    </location>
</feature>
<dbReference type="SUPFAM" id="SSF51735">
    <property type="entry name" value="NAD(P)-binding Rossmann-fold domains"/>
    <property type="match status" value="1"/>
</dbReference>
<dbReference type="EMBL" id="JAKVIN010000008">
    <property type="protein sequence ID" value="MCJ8151321.1"/>
    <property type="molecule type" value="Genomic_DNA"/>
</dbReference>
<evidence type="ECO:0000259" key="4">
    <source>
        <dbReference type="SMART" id="SM00822"/>
    </source>
</evidence>
<comment type="similarity">
    <text evidence="1 3">Belongs to the short-chain dehydrogenases/reductases (SDR) family.</text>
</comment>
<dbReference type="Pfam" id="PF00106">
    <property type="entry name" value="adh_short"/>
    <property type="match status" value="1"/>
</dbReference>
<keyword evidence="6" id="KW-1185">Reference proteome</keyword>
<dbReference type="SMART" id="SM00822">
    <property type="entry name" value="PKS_KR"/>
    <property type="match status" value="1"/>
</dbReference>
<keyword evidence="5" id="KW-0614">Plasmid</keyword>
<dbReference type="InterPro" id="IPR036291">
    <property type="entry name" value="NAD(P)-bd_dom_sf"/>
</dbReference>
<dbReference type="InterPro" id="IPR002347">
    <property type="entry name" value="SDR_fam"/>
</dbReference>
<dbReference type="InterPro" id="IPR051911">
    <property type="entry name" value="SDR_oxidoreductase"/>
</dbReference>
<gene>
    <name evidence="5" type="ORF">MKI86_19450</name>
</gene>
<name>A0ABT0CRU6_9HYPH</name>
<proteinExistence type="inferred from homology"/>
<reference evidence="5 6" key="1">
    <citation type="submission" date="2022-02" db="EMBL/GenBank/DDBJ databases">
        <title>Shinella B3.7 sp. nov., isolated from Sediment (Zhairuo Island).</title>
        <authorList>
            <person name="Chen G."/>
        </authorList>
    </citation>
    <scope>NUCLEOTIDE SEQUENCE [LARGE SCALE GENOMIC DNA]</scope>
    <source>
        <strain evidence="5 6">B3.7</strain>
        <plasmid evidence="5">unnamed</plasmid>
    </source>
</reference>
<evidence type="ECO:0000256" key="3">
    <source>
        <dbReference type="RuleBase" id="RU000363"/>
    </source>
</evidence>
<keyword evidence="2" id="KW-0560">Oxidoreductase</keyword>
<dbReference type="Gene3D" id="3.40.50.720">
    <property type="entry name" value="NAD(P)-binding Rossmann-like Domain"/>
    <property type="match status" value="1"/>
</dbReference>
<dbReference type="Proteomes" id="UP001201844">
    <property type="component" value="Unassembled WGS sequence"/>
</dbReference>
<dbReference type="PANTHER" id="PTHR43976:SF16">
    <property type="entry name" value="SHORT-CHAIN DEHYDROGENASE_REDUCTASE FAMILY PROTEIN"/>
    <property type="match status" value="1"/>
</dbReference>
<dbReference type="CDD" id="cd05374">
    <property type="entry name" value="17beta-HSD-like_SDR_c"/>
    <property type="match status" value="1"/>
</dbReference>
<dbReference type="PROSITE" id="PS00061">
    <property type="entry name" value="ADH_SHORT"/>
    <property type="match status" value="1"/>
</dbReference>
<evidence type="ECO:0000313" key="6">
    <source>
        <dbReference type="Proteomes" id="UP001201844"/>
    </source>
</evidence>
<evidence type="ECO:0000256" key="2">
    <source>
        <dbReference type="ARBA" id="ARBA00023002"/>
    </source>
</evidence>
<dbReference type="InterPro" id="IPR020904">
    <property type="entry name" value="Sc_DH/Rdtase_CS"/>
</dbReference>
<geneLocation type="plasmid" evidence="5">
    <name>unnamed</name>
</geneLocation>
<dbReference type="NCBIfam" id="NF004824">
    <property type="entry name" value="PRK06180.1"/>
    <property type="match status" value="1"/>
</dbReference>
<sequence>MRTWFITGANRGLGLEVARAALDAGDNVVATARKPDEIENALEGFADKLQTIPLDVTDHKAIAEAVSVAQARFGRIDVLVNNAGYGQLGAFEEVAPEAVTRQFATNVFGAFDVTRAILPFMRAQRSGHVITISSIAGMEGFEGASIYCATKHAVSGWSEGLAREVAPFGIKVTCVYPGRFRTDFLDGSSVRYGNLSIEDYTAASAQHRQALDGANHQQIGDPKKFAAAMLAVVRAERPPVWLATGSDAFAVFDNKSHALAKNIEQWKELVLSTDF</sequence>
<comment type="caution">
    <text evidence="5">The sequence shown here is derived from an EMBL/GenBank/DDBJ whole genome shotgun (WGS) entry which is preliminary data.</text>
</comment>
<dbReference type="InterPro" id="IPR057326">
    <property type="entry name" value="KR_dom"/>
</dbReference>
<dbReference type="RefSeq" id="WP_241604395.1">
    <property type="nucleotide sequence ID" value="NZ_JAKVIN010000008.1"/>
</dbReference>
<evidence type="ECO:0000313" key="5">
    <source>
        <dbReference type="EMBL" id="MCJ8151321.1"/>
    </source>
</evidence>
<dbReference type="PRINTS" id="PR00080">
    <property type="entry name" value="SDRFAMILY"/>
</dbReference>
<accession>A0ABT0CRU6</accession>
<dbReference type="PANTHER" id="PTHR43976">
    <property type="entry name" value="SHORT CHAIN DEHYDROGENASE"/>
    <property type="match status" value="1"/>
</dbReference>